<sequence>FLACFQKLDDAEKEKHVFHTIESIKSTYKVNKVWTGDPFSQRLPWESISNYQINSMNLKEDNLTGFVPRSLRKRTMASGLALRELMLKENECIQELIQDHFCLREREGSHVALKTTSKVIGKGGF</sequence>
<gene>
    <name evidence="1" type="ORF">ARALYDRAFT_673174</name>
</gene>
<accession>D7L1L2</accession>
<proteinExistence type="predicted"/>
<name>D7L1L2_ARALL</name>
<dbReference type="AlphaFoldDB" id="D7L1L2"/>
<organism evidence="2">
    <name type="scientific">Arabidopsis lyrata subsp. lyrata</name>
    <name type="common">Lyre-leaved rock-cress</name>
    <dbReference type="NCBI Taxonomy" id="81972"/>
    <lineage>
        <taxon>Eukaryota</taxon>
        <taxon>Viridiplantae</taxon>
        <taxon>Streptophyta</taxon>
        <taxon>Embryophyta</taxon>
        <taxon>Tracheophyta</taxon>
        <taxon>Spermatophyta</taxon>
        <taxon>Magnoliopsida</taxon>
        <taxon>eudicotyledons</taxon>
        <taxon>Gunneridae</taxon>
        <taxon>Pentapetalae</taxon>
        <taxon>rosids</taxon>
        <taxon>malvids</taxon>
        <taxon>Brassicales</taxon>
        <taxon>Brassicaceae</taxon>
        <taxon>Camelineae</taxon>
        <taxon>Arabidopsis</taxon>
    </lineage>
</organism>
<dbReference type="HOGENOM" id="CLU_1998363_0_0_1"/>
<dbReference type="STRING" id="81972.D7L1L2"/>
<feature type="non-terminal residue" evidence="1">
    <location>
        <position position="125"/>
    </location>
</feature>
<dbReference type="Proteomes" id="UP000008694">
    <property type="component" value="Unassembled WGS sequence"/>
</dbReference>
<dbReference type="Gramene" id="Al_scaffold_0003_2371">
    <property type="protein sequence ID" value="Al_scaffold_0003_2371"/>
    <property type="gene ID" value="Al_scaffold_0003_2371"/>
</dbReference>
<dbReference type="EMBL" id="GL348715">
    <property type="protein sequence ID" value="EFH59605.1"/>
    <property type="molecule type" value="Genomic_DNA"/>
</dbReference>
<evidence type="ECO:0000313" key="1">
    <source>
        <dbReference type="EMBL" id="EFH59605.1"/>
    </source>
</evidence>
<evidence type="ECO:0000313" key="2">
    <source>
        <dbReference type="Proteomes" id="UP000008694"/>
    </source>
</evidence>
<protein>
    <submittedName>
        <fullName evidence="1">Predicted protein</fullName>
    </submittedName>
</protein>
<feature type="non-terminal residue" evidence="1">
    <location>
        <position position="1"/>
    </location>
</feature>
<keyword evidence="2" id="KW-1185">Reference proteome</keyword>
<reference evidence="2" key="1">
    <citation type="journal article" date="2011" name="Nat. Genet.">
        <title>The Arabidopsis lyrata genome sequence and the basis of rapid genome size change.</title>
        <authorList>
            <person name="Hu T.T."/>
            <person name="Pattyn P."/>
            <person name="Bakker E.G."/>
            <person name="Cao J."/>
            <person name="Cheng J.-F."/>
            <person name="Clark R.M."/>
            <person name="Fahlgren N."/>
            <person name="Fawcett J.A."/>
            <person name="Grimwood J."/>
            <person name="Gundlach H."/>
            <person name="Haberer G."/>
            <person name="Hollister J.D."/>
            <person name="Ossowski S."/>
            <person name="Ottilar R.P."/>
            <person name="Salamov A.A."/>
            <person name="Schneeberger K."/>
            <person name="Spannagl M."/>
            <person name="Wang X."/>
            <person name="Yang L."/>
            <person name="Nasrallah M.E."/>
            <person name="Bergelson J."/>
            <person name="Carrington J.C."/>
            <person name="Gaut B.S."/>
            <person name="Schmutz J."/>
            <person name="Mayer K.F.X."/>
            <person name="Van de Peer Y."/>
            <person name="Grigoriev I.V."/>
            <person name="Nordborg M."/>
            <person name="Weigel D."/>
            <person name="Guo Y.-L."/>
        </authorList>
    </citation>
    <scope>NUCLEOTIDE SEQUENCE [LARGE SCALE GENOMIC DNA]</scope>
    <source>
        <strain evidence="2">cv. MN47</strain>
    </source>
</reference>